<evidence type="ECO:0000256" key="5">
    <source>
        <dbReference type="ARBA" id="ARBA00023125"/>
    </source>
</evidence>
<dbReference type="Gene3D" id="2.40.50.140">
    <property type="entry name" value="Nucleic acid-binding proteins"/>
    <property type="match status" value="1"/>
</dbReference>
<evidence type="ECO:0000256" key="1">
    <source>
        <dbReference type="ARBA" id="ARBA00005690"/>
    </source>
</evidence>
<dbReference type="InterPro" id="IPR012340">
    <property type="entry name" value="NA-bd_OB-fold"/>
</dbReference>
<dbReference type="PANTHER" id="PTHR47165:SF4">
    <property type="entry name" value="OS03G0429900 PROTEIN"/>
    <property type="match status" value="1"/>
</dbReference>
<gene>
    <name evidence="9" type="ORF">Adt_47970</name>
</gene>
<dbReference type="InterPro" id="IPR013955">
    <property type="entry name" value="Rep_factor-A_C"/>
</dbReference>
<evidence type="ECO:0000259" key="7">
    <source>
        <dbReference type="Pfam" id="PF02721"/>
    </source>
</evidence>
<organism evidence="9 10">
    <name type="scientific">Abeliophyllum distichum</name>
    <dbReference type="NCBI Taxonomy" id="126358"/>
    <lineage>
        <taxon>Eukaryota</taxon>
        <taxon>Viridiplantae</taxon>
        <taxon>Streptophyta</taxon>
        <taxon>Embryophyta</taxon>
        <taxon>Tracheophyta</taxon>
        <taxon>Spermatophyta</taxon>
        <taxon>Magnoliopsida</taxon>
        <taxon>eudicotyledons</taxon>
        <taxon>Gunneridae</taxon>
        <taxon>Pentapetalae</taxon>
        <taxon>asterids</taxon>
        <taxon>lamiids</taxon>
        <taxon>Lamiales</taxon>
        <taxon>Oleaceae</taxon>
        <taxon>Forsythieae</taxon>
        <taxon>Abeliophyllum</taxon>
    </lineage>
</organism>
<keyword evidence="3" id="KW-0863">Zinc-finger</keyword>
<evidence type="ECO:0000313" key="9">
    <source>
        <dbReference type="EMBL" id="KAL2454530.1"/>
    </source>
</evidence>
<name>A0ABD1NSE9_9LAMI</name>
<feature type="domain" description="Replication protein A 70 kDa DNA-binding subunit B/D first OB fold" evidence="7">
    <location>
        <begin position="5"/>
        <end position="109"/>
    </location>
</feature>
<dbReference type="Pfam" id="PF02721">
    <property type="entry name" value="DUF223"/>
    <property type="match status" value="1"/>
</dbReference>
<dbReference type="SUPFAM" id="SSF50249">
    <property type="entry name" value="Nucleic acid-binding proteins"/>
    <property type="match status" value="2"/>
</dbReference>
<keyword evidence="4" id="KW-0862">Zinc</keyword>
<dbReference type="Pfam" id="PF08646">
    <property type="entry name" value="Rep_fac-A_C"/>
    <property type="match status" value="1"/>
</dbReference>
<reference evidence="10" key="1">
    <citation type="submission" date="2024-07" db="EMBL/GenBank/DDBJ databases">
        <title>Two chromosome-level genome assemblies of Korean endemic species Abeliophyllum distichum and Forsythia ovata (Oleaceae).</title>
        <authorList>
            <person name="Jang H."/>
        </authorList>
    </citation>
    <scope>NUCLEOTIDE SEQUENCE [LARGE SCALE GENOMIC DNA]</scope>
</reference>
<dbReference type="InterPro" id="IPR047192">
    <property type="entry name" value="Euk_RPA1_DBD_C"/>
</dbReference>
<comment type="similarity">
    <text evidence="1">Belongs to the replication factor A protein 1 family.</text>
</comment>
<dbReference type="CDD" id="cd04480">
    <property type="entry name" value="RPA1_DBD_A_like"/>
    <property type="match status" value="1"/>
</dbReference>
<dbReference type="GO" id="GO:0003677">
    <property type="term" value="F:DNA binding"/>
    <property type="evidence" value="ECO:0007669"/>
    <property type="project" value="UniProtKB-KW"/>
</dbReference>
<dbReference type="Proteomes" id="UP001604336">
    <property type="component" value="Unassembled WGS sequence"/>
</dbReference>
<evidence type="ECO:0000313" key="10">
    <source>
        <dbReference type="Proteomes" id="UP001604336"/>
    </source>
</evidence>
<keyword evidence="5" id="KW-0238">DNA-binding</keyword>
<feature type="compositionally biased region" description="Polar residues" evidence="6">
    <location>
        <begin position="265"/>
        <end position="285"/>
    </location>
</feature>
<evidence type="ECO:0000256" key="2">
    <source>
        <dbReference type="ARBA" id="ARBA00022723"/>
    </source>
</evidence>
<keyword evidence="10" id="KW-1185">Reference proteome</keyword>
<comment type="caution">
    <text evidence="9">The sequence shown here is derived from an EMBL/GenBank/DDBJ whole genome shotgun (WGS) entry which is preliminary data.</text>
</comment>
<dbReference type="EMBL" id="JBFOLK010000343">
    <property type="protein sequence ID" value="KAL2454530.1"/>
    <property type="molecule type" value="Genomic_DNA"/>
</dbReference>
<proteinExistence type="inferred from homology"/>
<evidence type="ECO:0000256" key="4">
    <source>
        <dbReference type="ARBA" id="ARBA00022833"/>
    </source>
</evidence>
<evidence type="ECO:0000256" key="3">
    <source>
        <dbReference type="ARBA" id="ARBA00022771"/>
    </source>
</evidence>
<accession>A0ABD1NSE9</accession>
<dbReference type="CDD" id="cd04476">
    <property type="entry name" value="RPA1_DBD_C"/>
    <property type="match status" value="1"/>
</dbReference>
<feature type="domain" description="Replication factor A C-terminal" evidence="8">
    <location>
        <begin position="111"/>
        <end position="223"/>
    </location>
</feature>
<protein>
    <submittedName>
        <fullName evidence="9">Nucleic acid-binding</fullName>
    </submittedName>
</protein>
<evidence type="ECO:0000259" key="8">
    <source>
        <dbReference type="Pfam" id="PF08646"/>
    </source>
</evidence>
<evidence type="ECO:0000256" key="6">
    <source>
        <dbReference type="SAM" id="MobiDB-lite"/>
    </source>
</evidence>
<feature type="region of interest" description="Disordered" evidence="6">
    <location>
        <begin position="256"/>
        <end position="285"/>
    </location>
</feature>
<dbReference type="GO" id="GO:0008270">
    <property type="term" value="F:zinc ion binding"/>
    <property type="evidence" value="ECO:0007669"/>
    <property type="project" value="UniProtKB-KW"/>
</dbReference>
<dbReference type="PANTHER" id="PTHR47165">
    <property type="entry name" value="OS03G0429900 PROTEIN"/>
    <property type="match status" value="1"/>
</dbReference>
<dbReference type="InterPro" id="IPR003871">
    <property type="entry name" value="RFA1B/D_OB_1st"/>
</dbReference>
<sequence length="285" mass="32867">MTPLFNLINDVNPTKTQWALKVRVVRLYEVPAYDTVYVSFSLEFVCHDKEGERIHASIKQSLINTFKPLLKEGAVYVIRHFIVGVNNLKYKTTGHKYKINFMTKTHIYESGDDRWYLSCKRCPKKVQCVGKRFYSEKCDRHESSGNPRFKIQVTMIDSTGTVYFLMWDRECTQLLGKTCAIVRDGIDSKKKGLDIPTEVESLVDRKILFKVQVKMENLDGHNDVFTVMRLTDDNNIISKYIDSNVENQESDLLSKIEKNDDEGNKISSSNDKVTTPSKTRINSVI</sequence>
<keyword evidence="2" id="KW-0479">Metal-binding</keyword>
<dbReference type="AlphaFoldDB" id="A0ABD1NSE9"/>